<dbReference type="EMBL" id="JAZGSY010000031">
    <property type="protein sequence ID" value="KAL1842835.1"/>
    <property type="molecule type" value="Genomic_DNA"/>
</dbReference>
<dbReference type="HAMAP" id="MF_03054">
    <property type="entry name" value="CTU2"/>
    <property type="match status" value="1"/>
</dbReference>
<comment type="caution">
    <text evidence="5">The sequence shown here is derived from an EMBL/GenBank/DDBJ whole genome shotgun (WGS) entry which is preliminary data.</text>
</comment>
<feature type="compositionally biased region" description="Low complexity" evidence="4">
    <location>
        <begin position="160"/>
        <end position="199"/>
    </location>
</feature>
<comment type="subcellular location">
    <subcellularLocation>
        <location evidence="3">Cytoplasm</location>
    </subcellularLocation>
</comment>
<organism evidence="5 6">
    <name type="scientific">Humicola insolens</name>
    <name type="common">Soft-rot fungus</name>
    <dbReference type="NCBI Taxonomy" id="85995"/>
    <lineage>
        <taxon>Eukaryota</taxon>
        <taxon>Fungi</taxon>
        <taxon>Dikarya</taxon>
        <taxon>Ascomycota</taxon>
        <taxon>Pezizomycotina</taxon>
        <taxon>Sordariomycetes</taxon>
        <taxon>Sordariomycetidae</taxon>
        <taxon>Sordariales</taxon>
        <taxon>Chaetomiaceae</taxon>
        <taxon>Mycothermus</taxon>
    </lineage>
</organism>
<comment type="function">
    <text evidence="3">Plays a central role in 2-thiolation of mcm(5)S(2)U at tRNA wobble positions of tRNA(Lys), tRNA(Glu) and tRNA(Gln). May act by forming a heterodimer with NCS6 that ligates sulfur from thiocarboxylated URM1 onto the uridine of tRNAs at wobble position. Prior mcm(5) tRNA modification by the elongator complex is required for 2-thiolation. May also be involved in protein urmylation.</text>
</comment>
<evidence type="ECO:0000313" key="6">
    <source>
        <dbReference type="Proteomes" id="UP001583172"/>
    </source>
</evidence>
<gene>
    <name evidence="3" type="primary">NCS2</name>
    <name evidence="3" type="synonym">CTU2</name>
    <name evidence="5" type="ORF">VTJ49DRAFT_4002</name>
</gene>
<dbReference type="InterPro" id="IPR014729">
    <property type="entry name" value="Rossmann-like_a/b/a_fold"/>
</dbReference>
<protein>
    <recommendedName>
        <fullName evidence="3">Cytoplasmic tRNA 2-thiolation protein 2</fullName>
    </recommendedName>
</protein>
<evidence type="ECO:0000313" key="5">
    <source>
        <dbReference type="EMBL" id="KAL1842835.1"/>
    </source>
</evidence>
<name>A0ABR3VLR2_HUMIN</name>
<evidence type="ECO:0000256" key="2">
    <source>
        <dbReference type="ARBA" id="ARBA00022694"/>
    </source>
</evidence>
<keyword evidence="1 3" id="KW-0963">Cytoplasm</keyword>
<dbReference type="InterPro" id="IPR019407">
    <property type="entry name" value="CTU2"/>
</dbReference>
<dbReference type="Proteomes" id="UP001583172">
    <property type="component" value="Unassembled WGS sequence"/>
</dbReference>
<proteinExistence type="inferred from homology"/>
<dbReference type="SUPFAM" id="SSF52402">
    <property type="entry name" value="Adenine nucleotide alpha hydrolases-like"/>
    <property type="match status" value="1"/>
</dbReference>
<evidence type="ECO:0000256" key="3">
    <source>
        <dbReference type="HAMAP-Rule" id="MF_03054"/>
    </source>
</evidence>
<feature type="region of interest" description="Disordered" evidence="4">
    <location>
        <begin position="160"/>
        <end position="204"/>
    </location>
</feature>
<comment type="pathway">
    <text evidence="3">tRNA modification; 5-methoxycarbonylmethyl-2-thiouridine-tRNA biosynthesis.</text>
</comment>
<accession>A0ABR3VLR2</accession>
<keyword evidence="6" id="KW-1185">Reference proteome</keyword>
<sequence length="425" mass="45814">MTESKPGQVALTRPCVKCRAQEATLDSRSQPVCKDCFIKFISTKFIKQIDILGKKTRPAPGPSSTSSSSGPPTLTRRYLLGLSFGVSSTVLLHLLSENLESQLAKGRTAPFDLTVVHVDTSSFPSREGTDPEASVAAVEAILDRYRARYPRFTFQRVPLSSSTLSNNNNNNNNSTPNPSDDIFSLLSSSTTTTPPTAASQSDLRQHLTRRTLLAETAHHNCQALLLGHSTTALAELTLAEAAKGRGFALPWLVGDGPAPPPDSSSEPRESGLLIHHPLREALRKELVTYAGLVTDPSPLTDLLLEQTNDNPGSAEGTTRVVSHRDLSIEDVMTRYFAEVEESYPSVVANVARTAGKLVRRGGDGGDEEAATACELCGMPRDEDGDVRWKGELGIQDNGEEEGDRESVAARLRGRLCYGCERSVGG</sequence>
<reference evidence="5 6" key="1">
    <citation type="journal article" date="2024" name="Commun. Biol.">
        <title>Comparative genomic analysis of thermophilic fungi reveals convergent evolutionary adaptations and gene losses.</title>
        <authorList>
            <person name="Steindorff A.S."/>
            <person name="Aguilar-Pontes M.V."/>
            <person name="Robinson A.J."/>
            <person name="Andreopoulos B."/>
            <person name="LaButti K."/>
            <person name="Kuo A."/>
            <person name="Mondo S."/>
            <person name="Riley R."/>
            <person name="Otillar R."/>
            <person name="Haridas S."/>
            <person name="Lipzen A."/>
            <person name="Grimwood J."/>
            <person name="Schmutz J."/>
            <person name="Clum A."/>
            <person name="Reid I.D."/>
            <person name="Moisan M.C."/>
            <person name="Butler G."/>
            <person name="Nguyen T.T.M."/>
            <person name="Dewar K."/>
            <person name="Conant G."/>
            <person name="Drula E."/>
            <person name="Henrissat B."/>
            <person name="Hansel C."/>
            <person name="Singer S."/>
            <person name="Hutchinson M.I."/>
            <person name="de Vries R.P."/>
            <person name="Natvig D.O."/>
            <person name="Powell A.J."/>
            <person name="Tsang A."/>
            <person name="Grigoriev I.V."/>
        </authorList>
    </citation>
    <scope>NUCLEOTIDE SEQUENCE [LARGE SCALE GENOMIC DNA]</scope>
    <source>
        <strain evidence="5 6">CBS 620.91</strain>
    </source>
</reference>
<comment type="similarity">
    <text evidence="3">Belongs to the CTU2/NCS2 family.</text>
</comment>
<evidence type="ECO:0000256" key="1">
    <source>
        <dbReference type="ARBA" id="ARBA00022490"/>
    </source>
</evidence>
<dbReference type="Gene3D" id="3.40.50.620">
    <property type="entry name" value="HUPs"/>
    <property type="match status" value="1"/>
</dbReference>
<dbReference type="Pfam" id="PF10288">
    <property type="entry name" value="CTU2"/>
    <property type="match status" value="1"/>
</dbReference>
<evidence type="ECO:0000256" key="4">
    <source>
        <dbReference type="SAM" id="MobiDB-lite"/>
    </source>
</evidence>
<keyword evidence="2 3" id="KW-0819">tRNA processing</keyword>
<dbReference type="PANTHER" id="PTHR20882:SF14">
    <property type="entry name" value="CYTOPLASMIC TRNA 2-THIOLATION PROTEIN 2"/>
    <property type="match status" value="1"/>
</dbReference>
<dbReference type="PANTHER" id="PTHR20882">
    <property type="entry name" value="CYTOPLASMIC TRNA 2-THIOLATION PROTEIN 2"/>
    <property type="match status" value="1"/>
</dbReference>